<dbReference type="GO" id="GO:0006935">
    <property type="term" value="P:chemotaxis"/>
    <property type="evidence" value="ECO:0007669"/>
    <property type="project" value="UniProtKB-KW"/>
</dbReference>
<accession>A0A939FWH2</accession>
<dbReference type="Proteomes" id="UP000664122">
    <property type="component" value="Unassembled WGS sequence"/>
</dbReference>
<dbReference type="PROSITE" id="PS50885">
    <property type="entry name" value="HAMP"/>
    <property type="match status" value="2"/>
</dbReference>
<dbReference type="PRINTS" id="PR00260">
    <property type="entry name" value="CHEMTRNSDUCR"/>
</dbReference>
<dbReference type="AlphaFoldDB" id="A0A939FWH2"/>
<evidence type="ECO:0000256" key="5">
    <source>
        <dbReference type="SAM" id="Phobius"/>
    </source>
</evidence>
<dbReference type="InterPro" id="IPR004090">
    <property type="entry name" value="Chemotax_Me-accpt_rcpt"/>
</dbReference>
<dbReference type="Gene3D" id="1.10.287.950">
    <property type="entry name" value="Methyl-accepting chemotaxis protein"/>
    <property type="match status" value="1"/>
</dbReference>
<dbReference type="EMBL" id="JAFMPP010000001">
    <property type="protein sequence ID" value="MBO0661450.1"/>
    <property type="molecule type" value="Genomic_DNA"/>
</dbReference>
<dbReference type="InterPro" id="IPR051310">
    <property type="entry name" value="MCP_chemotaxis"/>
</dbReference>
<evidence type="ECO:0000313" key="9">
    <source>
        <dbReference type="Proteomes" id="UP000664122"/>
    </source>
</evidence>
<dbReference type="PANTHER" id="PTHR43531:SF11">
    <property type="entry name" value="METHYL-ACCEPTING CHEMOTAXIS PROTEIN 3"/>
    <property type="match status" value="1"/>
</dbReference>
<reference evidence="8" key="1">
    <citation type="submission" date="2021-03" db="EMBL/GenBank/DDBJ databases">
        <title>Whole genome sequence of Jiella sp. CQZ9-1.</title>
        <authorList>
            <person name="Tuo L."/>
        </authorList>
    </citation>
    <scope>NUCLEOTIDE SEQUENCE</scope>
    <source>
        <strain evidence="8">CQZ9-1</strain>
    </source>
</reference>
<comment type="similarity">
    <text evidence="2">Belongs to the methyl-accepting chemotaxis (MCP) protein family.</text>
</comment>
<organism evidence="8 9">
    <name type="scientific">Jiella flava</name>
    <dbReference type="NCBI Taxonomy" id="2816857"/>
    <lineage>
        <taxon>Bacteria</taxon>
        <taxon>Pseudomonadati</taxon>
        <taxon>Pseudomonadota</taxon>
        <taxon>Alphaproteobacteria</taxon>
        <taxon>Hyphomicrobiales</taxon>
        <taxon>Aurantimonadaceae</taxon>
        <taxon>Jiella</taxon>
    </lineage>
</organism>
<keyword evidence="4" id="KW-0175">Coiled coil</keyword>
<name>A0A939FWH2_9HYPH</name>
<evidence type="ECO:0000313" key="8">
    <source>
        <dbReference type="EMBL" id="MBO0661450.1"/>
    </source>
</evidence>
<dbReference type="Pfam" id="PF00015">
    <property type="entry name" value="MCPsignal"/>
    <property type="match status" value="1"/>
</dbReference>
<dbReference type="GO" id="GO:0004888">
    <property type="term" value="F:transmembrane signaling receptor activity"/>
    <property type="evidence" value="ECO:0007669"/>
    <property type="project" value="InterPro"/>
</dbReference>
<dbReference type="GO" id="GO:0007165">
    <property type="term" value="P:signal transduction"/>
    <property type="evidence" value="ECO:0007669"/>
    <property type="project" value="UniProtKB-KW"/>
</dbReference>
<comment type="caution">
    <text evidence="8">The sequence shown here is derived from an EMBL/GenBank/DDBJ whole genome shotgun (WGS) entry which is preliminary data.</text>
</comment>
<keyword evidence="5" id="KW-1133">Transmembrane helix</keyword>
<dbReference type="SUPFAM" id="SSF158472">
    <property type="entry name" value="HAMP domain-like"/>
    <property type="match status" value="1"/>
</dbReference>
<dbReference type="RefSeq" id="WP_207256070.1">
    <property type="nucleotide sequence ID" value="NZ_JAFMPP010000001.1"/>
</dbReference>
<evidence type="ECO:0000256" key="3">
    <source>
        <dbReference type="PROSITE-ProRule" id="PRU00284"/>
    </source>
</evidence>
<dbReference type="InterPro" id="IPR004089">
    <property type="entry name" value="MCPsignal_dom"/>
</dbReference>
<keyword evidence="5" id="KW-0472">Membrane</keyword>
<dbReference type="SMART" id="SM00304">
    <property type="entry name" value="HAMP"/>
    <property type="match status" value="2"/>
</dbReference>
<dbReference type="Gene3D" id="6.10.340.10">
    <property type="match status" value="1"/>
</dbReference>
<dbReference type="CDD" id="cd11386">
    <property type="entry name" value="MCP_signal"/>
    <property type="match status" value="1"/>
</dbReference>
<sequence length="748" mass="80204">MRLASLSIRAKFALVVVGAALIAGTAVGLLSYRIGKAGLEEASEARLDMIARSRTEALQAYLTRAEQGLAEIAQNNTIGDSMDSMDTVLSAERDKIEQFFQDPSKSREQRIAYDGDGSKLIYALKYNRFHASLVSALKNAHVSDIYIIDKNGTVVFSATKGPELLKNVATIEDGVLANVVKRSKEAGESVVTTGLMNYQSETSQRSAFIARPLDYNGWGKTERRGTVIIRIGLNQLNRVIAPNDTGHDINFSLLISSDGALQAGRGESDIKQLPAQLVDASDADTAGSGFAPLGGKQVFFVWQPLDFLHTPMILAIGENEDVMLAPAKKLANSALLTTLGIVLVMALVGLIASTRLTRPLVSLADRMNRLTAGDKAIEIEGAERKDEIGAMARALESFKRNAIEKDEIEAQTLAKDQAIAEERGQVTAERERHAAEIQSAVSVLADGMKALAAGQLALRITTPFPAALDNLRLDYNRSLEQLCDTIYAIRESASVVRNGSADLRHSSEELAKRTERQAATLEETVASLAETDEFIHVSLTCCDEAVKTTERTVDDASRSSAVVHEAIAAMERIEGSSKEIETIIGVIDEIAFQTNLLALNAGVEAARAGESGKGFAVVAQEVRELAQRSAGAAAQIGKLIRRSSDEVKGGVGLVRRTGEALEQIESNIQSVSASLTTLSSTSRDQALRLGEISTAMRDLDQVTQQNAVMVDRTAASSQELAAEGDRLGERVDTFALPRQGATPIANAA</sequence>
<evidence type="ECO:0000256" key="1">
    <source>
        <dbReference type="ARBA" id="ARBA00022500"/>
    </source>
</evidence>
<dbReference type="Pfam" id="PF00672">
    <property type="entry name" value="HAMP"/>
    <property type="match status" value="1"/>
</dbReference>
<evidence type="ECO:0000256" key="4">
    <source>
        <dbReference type="SAM" id="Coils"/>
    </source>
</evidence>
<feature type="coiled-coil region" evidence="4">
    <location>
        <begin position="504"/>
        <end position="531"/>
    </location>
</feature>
<dbReference type="InterPro" id="IPR003660">
    <property type="entry name" value="HAMP_dom"/>
</dbReference>
<feature type="transmembrane region" description="Helical" evidence="5">
    <location>
        <begin position="12"/>
        <end position="32"/>
    </location>
</feature>
<keyword evidence="1" id="KW-0145">Chemotaxis</keyword>
<dbReference type="PANTHER" id="PTHR43531">
    <property type="entry name" value="PROTEIN ICFG"/>
    <property type="match status" value="1"/>
</dbReference>
<dbReference type="CDD" id="cd06225">
    <property type="entry name" value="HAMP"/>
    <property type="match status" value="1"/>
</dbReference>
<dbReference type="SMART" id="SM00283">
    <property type="entry name" value="MA"/>
    <property type="match status" value="1"/>
</dbReference>
<feature type="domain" description="HAMP" evidence="7">
    <location>
        <begin position="354"/>
        <end position="407"/>
    </location>
</feature>
<evidence type="ECO:0000256" key="2">
    <source>
        <dbReference type="ARBA" id="ARBA00029447"/>
    </source>
</evidence>
<dbReference type="SUPFAM" id="SSF58104">
    <property type="entry name" value="Methyl-accepting chemotaxis protein (MCP) signaling domain"/>
    <property type="match status" value="1"/>
</dbReference>
<dbReference type="GO" id="GO:0016020">
    <property type="term" value="C:membrane"/>
    <property type="evidence" value="ECO:0007669"/>
    <property type="project" value="InterPro"/>
</dbReference>
<keyword evidence="3" id="KW-0807">Transducer</keyword>
<feature type="domain" description="Methyl-accepting transducer" evidence="6">
    <location>
        <begin position="492"/>
        <end position="721"/>
    </location>
</feature>
<gene>
    <name evidence="8" type="ORF">J1C48_02570</name>
</gene>
<evidence type="ECO:0000259" key="7">
    <source>
        <dbReference type="PROSITE" id="PS50885"/>
    </source>
</evidence>
<proteinExistence type="inferred from homology"/>
<protein>
    <submittedName>
        <fullName evidence="8">Methyl-accepting chemotaxis protein</fullName>
    </submittedName>
</protein>
<keyword evidence="5" id="KW-0812">Transmembrane</keyword>
<dbReference type="PROSITE" id="PS50111">
    <property type="entry name" value="CHEMOTAXIS_TRANSDUC_2"/>
    <property type="match status" value="1"/>
</dbReference>
<keyword evidence="9" id="KW-1185">Reference proteome</keyword>
<evidence type="ECO:0000259" key="6">
    <source>
        <dbReference type="PROSITE" id="PS50111"/>
    </source>
</evidence>
<feature type="domain" description="HAMP" evidence="7">
    <location>
        <begin position="435"/>
        <end position="487"/>
    </location>
</feature>